<accession>A0A9P0GWW5</accession>
<evidence type="ECO:0000313" key="1">
    <source>
        <dbReference type="EMBL" id="CAH1389053.1"/>
    </source>
</evidence>
<feature type="non-terminal residue" evidence="1">
    <location>
        <position position="123"/>
    </location>
</feature>
<keyword evidence="2" id="KW-1185">Reference proteome</keyword>
<dbReference type="EMBL" id="OV725077">
    <property type="protein sequence ID" value="CAH1389053.1"/>
    <property type="molecule type" value="Genomic_DNA"/>
</dbReference>
<organism evidence="1 2">
    <name type="scientific">Nezara viridula</name>
    <name type="common">Southern green stink bug</name>
    <name type="synonym">Cimex viridulus</name>
    <dbReference type="NCBI Taxonomy" id="85310"/>
    <lineage>
        <taxon>Eukaryota</taxon>
        <taxon>Metazoa</taxon>
        <taxon>Ecdysozoa</taxon>
        <taxon>Arthropoda</taxon>
        <taxon>Hexapoda</taxon>
        <taxon>Insecta</taxon>
        <taxon>Pterygota</taxon>
        <taxon>Neoptera</taxon>
        <taxon>Paraneoptera</taxon>
        <taxon>Hemiptera</taxon>
        <taxon>Heteroptera</taxon>
        <taxon>Panheteroptera</taxon>
        <taxon>Pentatomomorpha</taxon>
        <taxon>Pentatomoidea</taxon>
        <taxon>Pentatomidae</taxon>
        <taxon>Pentatominae</taxon>
        <taxon>Nezara</taxon>
    </lineage>
</organism>
<sequence>MKEAHRPPSAHPLPLGTRTKLNHLELGAVEGRGDVTSRLSSGLSAASPHHRPHQTLDIKMSRETGQSSAVFLFAAAASGVPPIYHFPVDLSSSFLVHVIDRLSFPSYTQNISAFLSQWNIGCY</sequence>
<proteinExistence type="predicted"/>
<dbReference type="AlphaFoldDB" id="A0A9P0GWW5"/>
<gene>
    <name evidence="1" type="ORF">NEZAVI_LOCUS523</name>
</gene>
<protein>
    <submittedName>
        <fullName evidence="1">Uncharacterized protein</fullName>
    </submittedName>
</protein>
<dbReference type="Proteomes" id="UP001152798">
    <property type="component" value="Chromosome 1"/>
</dbReference>
<name>A0A9P0GWW5_NEZVI</name>
<reference evidence="1" key="1">
    <citation type="submission" date="2022-01" db="EMBL/GenBank/DDBJ databases">
        <authorList>
            <person name="King R."/>
        </authorList>
    </citation>
    <scope>NUCLEOTIDE SEQUENCE</scope>
</reference>
<evidence type="ECO:0000313" key="2">
    <source>
        <dbReference type="Proteomes" id="UP001152798"/>
    </source>
</evidence>